<comment type="caution">
    <text evidence="14">The sequence shown here is derived from an EMBL/GenBank/DDBJ whole genome shotgun (WGS) entry which is preliminary data.</text>
</comment>
<evidence type="ECO:0000256" key="9">
    <source>
        <dbReference type="ARBA" id="ARBA00022737"/>
    </source>
</evidence>
<keyword evidence="9" id="KW-0677">Repeat</keyword>
<keyword evidence="10 13" id="KW-1133">Transmembrane helix</keyword>
<sequence length="752" mass="81957">MDKIPDWFWPTFSQAIYINISNNKLSGSFPANLGDMAVVELYLGSNCLTGPIPPQPRNITILDISNNSFSGTLPPDLEAKELQTLIMYSNQIGGTIPRSLCKLNLLTDLDLSSNLFEGEIPRCFETEFSQHIVYLLLSNNSLSGAFPAFLQKRTDLEFLDLAWNSFFGSLPAWIGNLSNLHFLRLSHNTFSGNIPEEITSLSYLRYLDLSGNNLSSVIPRNLTNLTAMTLKDRRLIVGFVKELPDGDVDGSKFVNTYGQFGEIISLITKGQQLRYGKGLADFVSIDMSGNSLTGEIPSGITSLDALISLNLSSNNLFGDITKNIGAMRSLESLDLSKNKLFGEIPSSISNLTSLSYLNLSYNNLSGQIPLGRQLDTLSADKPSLMYIGNSGLCGPPLQNSCSGNENVIHGNYRSSRPELEPMSFDLGFVLGLVMGLWMVFCALLFKKTWRIAYFQSIDKLNDRTYVFVVVKWTFLTRKKVGTGGCRRTWWMVPGHSVEQVAGALDNKEFRASLAIRSNLGSVRCNNENEEGTDGGKPAGKKTVMIYGLHKERDLDMLPPEFRLPIPASAAISITATLAAPAMFHTTVAMASLLPPVVRAVFTTVIATTPSPPALQSALPTGALNMLTTALYDMQRKMDELFTRLAVLEGRPSPFAPPSGLPRVGGSLSLPAVFPVVLGSFSAPRVLPMFPCGLSATTTAAITDAQQLQTKSVKLQQIAQLADISTKPTGKMPTRLVWAAVRLQAAARGLLAR</sequence>
<dbReference type="AlphaFoldDB" id="A0AAV5FHW1"/>
<dbReference type="InterPro" id="IPR032675">
    <property type="entry name" value="LRR_dom_sf"/>
</dbReference>
<evidence type="ECO:0000256" key="3">
    <source>
        <dbReference type="ARBA" id="ARBA00009592"/>
    </source>
</evidence>
<evidence type="ECO:0000256" key="5">
    <source>
        <dbReference type="ARBA" id="ARBA00022614"/>
    </source>
</evidence>
<dbReference type="FunFam" id="3.80.10.10:FF:000095">
    <property type="entry name" value="LRR receptor-like serine/threonine-protein kinase GSO1"/>
    <property type="match status" value="1"/>
</dbReference>
<protein>
    <submittedName>
        <fullName evidence="14">Uncharacterized protein</fullName>
    </submittedName>
</protein>
<evidence type="ECO:0000256" key="7">
    <source>
        <dbReference type="ARBA" id="ARBA00022692"/>
    </source>
</evidence>
<feature type="transmembrane region" description="Helical" evidence="13">
    <location>
        <begin position="426"/>
        <end position="445"/>
    </location>
</feature>
<evidence type="ECO:0000256" key="8">
    <source>
        <dbReference type="ARBA" id="ARBA00022729"/>
    </source>
</evidence>
<evidence type="ECO:0000313" key="14">
    <source>
        <dbReference type="EMBL" id="GJN35309.1"/>
    </source>
</evidence>
<organism evidence="14 15">
    <name type="scientific">Eleusine coracana subsp. coracana</name>
    <dbReference type="NCBI Taxonomy" id="191504"/>
    <lineage>
        <taxon>Eukaryota</taxon>
        <taxon>Viridiplantae</taxon>
        <taxon>Streptophyta</taxon>
        <taxon>Embryophyta</taxon>
        <taxon>Tracheophyta</taxon>
        <taxon>Spermatophyta</taxon>
        <taxon>Magnoliopsida</taxon>
        <taxon>Liliopsida</taxon>
        <taxon>Poales</taxon>
        <taxon>Poaceae</taxon>
        <taxon>PACMAD clade</taxon>
        <taxon>Chloridoideae</taxon>
        <taxon>Cynodonteae</taxon>
        <taxon>Eleusininae</taxon>
        <taxon>Eleusine</taxon>
    </lineage>
</organism>
<dbReference type="PROSITE" id="PS50096">
    <property type="entry name" value="IQ"/>
    <property type="match status" value="1"/>
</dbReference>
<evidence type="ECO:0000256" key="4">
    <source>
        <dbReference type="ARBA" id="ARBA00022475"/>
    </source>
</evidence>
<keyword evidence="6" id="KW-1070">Brassinosteroid signaling pathway</keyword>
<keyword evidence="11 13" id="KW-0472">Membrane</keyword>
<name>A0AAV5FHW1_ELECO</name>
<dbReference type="SUPFAM" id="SSF52058">
    <property type="entry name" value="L domain-like"/>
    <property type="match status" value="1"/>
</dbReference>
<keyword evidence="4" id="KW-1003">Cell membrane</keyword>
<reference evidence="14" key="1">
    <citation type="journal article" date="2018" name="DNA Res.">
        <title>Multiple hybrid de novo genome assembly of finger millet, an orphan allotetraploid crop.</title>
        <authorList>
            <person name="Hatakeyama M."/>
            <person name="Aluri S."/>
            <person name="Balachadran M.T."/>
            <person name="Sivarajan S.R."/>
            <person name="Patrignani A."/>
            <person name="Gruter S."/>
            <person name="Poveda L."/>
            <person name="Shimizu-Inatsugi R."/>
            <person name="Baeten J."/>
            <person name="Francoijs K.J."/>
            <person name="Nataraja K.N."/>
            <person name="Reddy Y.A.N."/>
            <person name="Phadnis S."/>
            <person name="Ravikumar R.L."/>
            <person name="Schlapbach R."/>
            <person name="Sreeman S.M."/>
            <person name="Shimizu K.K."/>
        </authorList>
    </citation>
    <scope>NUCLEOTIDE SEQUENCE</scope>
</reference>
<keyword evidence="5" id="KW-0433">Leucine-rich repeat</keyword>
<dbReference type="FunFam" id="3.80.10.10:FF:000111">
    <property type="entry name" value="LRR receptor-like serine/threonine-protein kinase ERECTA"/>
    <property type="match status" value="1"/>
</dbReference>
<reference evidence="14" key="2">
    <citation type="submission" date="2021-12" db="EMBL/GenBank/DDBJ databases">
        <title>Resequencing data analysis of finger millet.</title>
        <authorList>
            <person name="Hatakeyama M."/>
            <person name="Aluri S."/>
            <person name="Balachadran M.T."/>
            <person name="Sivarajan S.R."/>
            <person name="Poveda L."/>
            <person name="Shimizu-Inatsugi R."/>
            <person name="Schlapbach R."/>
            <person name="Sreeman S.M."/>
            <person name="Shimizu K.K."/>
        </authorList>
    </citation>
    <scope>NUCLEOTIDE SEQUENCE</scope>
</reference>
<dbReference type="EMBL" id="BQKI01000088">
    <property type="protein sequence ID" value="GJN35309.1"/>
    <property type="molecule type" value="Genomic_DNA"/>
</dbReference>
<proteinExistence type="inferred from homology"/>
<evidence type="ECO:0000256" key="12">
    <source>
        <dbReference type="ARBA" id="ARBA00023180"/>
    </source>
</evidence>
<comment type="subcellular location">
    <subcellularLocation>
        <location evidence="1">Cell membrane</location>
        <topology evidence="1">Single-pass membrane protein</topology>
    </subcellularLocation>
    <subcellularLocation>
        <location evidence="2">Membrane</location>
        <topology evidence="2">Single-pass type I membrane protein</topology>
    </subcellularLocation>
</comment>
<comment type="similarity">
    <text evidence="3">Belongs to the RLP family.</text>
</comment>
<keyword evidence="7 13" id="KW-0812">Transmembrane</keyword>
<gene>
    <name evidence="14" type="primary">gb24064</name>
    <name evidence="14" type="ORF">PR202_gb24064</name>
</gene>
<evidence type="ECO:0000313" key="15">
    <source>
        <dbReference type="Proteomes" id="UP001054889"/>
    </source>
</evidence>
<dbReference type="PANTHER" id="PTHR48063">
    <property type="entry name" value="LRR RECEPTOR-LIKE KINASE"/>
    <property type="match status" value="1"/>
</dbReference>
<evidence type="ECO:0000256" key="6">
    <source>
        <dbReference type="ARBA" id="ARBA00022626"/>
    </source>
</evidence>
<keyword evidence="15" id="KW-1185">Reference proteome</keyword>
<keyword evidence="12" id="KW-0325">Glycoprotein</keyword>
<dbReference type="PANTHER" id="PTHR48063:SF9">
    <property type="entry name" value="LRR PROTEIN WM1.10"/>
    <property type="match status" value="1"/>
</dbReference>
<dbReference type="Proteomes" id="UP001054889">
    <property type="component" value="Unassembled WGS sequence"/>
</dbReference>
<dbReference type="GO" id="GO:0009742">
    <property type="term" value="P:brassinosteroid mediated signaling pathway"/>
    <property type="evidence" value="ECO:0007669"/>
    <property type="project" value="UniProtKB-KW"/>
</dbReference>
<dbReference type="PRINTS" id="PR00019">
    <property type="entry name" value="LEURICHRPT"/>
</dbReference>
<dbReference type="InterPro" id="IPR001611">
    <property type="entry name" value="Leu-rich_rpt"/>
</dbReference>
<dbReference type="SUPFAM" id="SSF52047">
    <property type="entry name" value="RNI-like"/>
    <property type="match status" value="1"/>
</dbReference>
<evidence type="ECO:0000256" key="10">
    <source>
        <dbReference type="ARBA" id="ARBA00022989"/>
    </source>
</evidence>
<dbReference type="InterPro" id="IPR046956">
    <property type="entry name" value="RLP23-like"/>
</dbReference>
<dbReference type="PROSITE" id="PS51450">
    <property type="entry name" value="LRR"/>
    <property type="match status" value="1"/>
</dbReference>
<dbReference type="Gene3D" id="3.80.10.10">
    <property type="entry name" value="Ribonuclease Inhibitor"/>
    <property type="match status" value="1"/>
</dbReference>
<evidence type="ECO:0000256" key="13">
    <source>
        <dbReference type="SAM" id="Phobius"/>
    </source>
</evidence>
<dbReference type="GO" id="GO:0005886">
    <property type="term" value="C:plasma membrane"/>
    <property type="evidence" value="ECO:0007669"/>
    <property type="project" value="UniProtKB-SubCell"/>
</dbReference>
<evidence type="ECO:0000256" key="1">
    <source>
        <dbReference type="ARBA" id="ARBA00004162"/>
    </source>
</evidence>
<dbReference type="Pfam" id="PF00560">
    <property type="entry name" value="LRR_1"/>
    <property type="match status" value="10"/>
</dbReference>
<accession>A0AAV5FHW1</accession>
<evidence type="ECO:0000256" key="2">
    <source>
        <dbReference type="ARBA" id="ARBA00004479"/>
    </source>
</evidence>
<keyword evidence="8" id="KW-0732">Signal</keyword>
<evidence type="ECO:0000256" key="11">
    <source>
        <dbReference type="ARBA" id="ARBA00023136"/>
    </source>
</evidence>